<feature type="region of interest" description="Disordered" evidence="3">
    <location>
        <begin position="1"/>
        <end position="20"/>
    </location>
</feature>
<dbReference type="InterPro" id="IPR027681">
    <property type="entry name" value="IRSp53/IRTKS/Pinkbar"/>
</dbReference>
<dbReference type="Gene3D" id="1.20.1270.60">
    <property type="entry name" value="Arfaptin homology (AH) domain/BAR domain"/>
    <property type="match status" value="1"/>
</dbReference>
<dbReference type="GO" id="GO:0051017">
    <property type="term" value="P:actin filament bundle assembly"/>
    <property type="evidence" value="ECO:0007669"/>
    <property type="project" value="TreeGrafter"/>
</dbReference>
<feature type="region of interest" description="Disordered" evidence="3">
    <location>
        <begin position="139"/>
        <end position="172"/>
    </location>
</feature>
<dbReference type="EMBL" id="KZ308161">
    <property type="protein sequence ID" value="KAG8223483.1"/>
    <property type="molecule type" value="Genomic_DNA"/>
</dbReference>
<feature type="domain" description="SH3" evidence="4">
    <location>
        <begin position="418"/>
        <end position="479"/>
    </location>
</feature>
<sequence length="1189" mass="130335">ITPFEKPSASQNEKRRDKKNLVAVPRTPFYPAAMIFNPFAKTRGFKYFKVVDPERRTLLASFVDLFRPEVSPRLFSLSSSGSQTYTPFERISRYLDHGRPSSGTVMLKAFYVDLLVPLETNLEKDTKVVQSEQKKFLQQHKQRHETYSKAAATMKKQRKKTKGGSTSSSAAKTGIALDKELKNMQIMEEEKSKLDGFCEQSLKTAITQERRRYGFVLERQCSLAKHYLAYHNHGNALFQQHLDSWQEVARTREFLPEAVDTMFANRLSQVNFWQEDDEDDIYSQPSRGKSGSNVEADRLSLTSQLRKTKSMDASCLELRSMNEVAGAGENVPRNRGSTAGVPGMGLGGSRPTLLGSLSRAKSEFNLTASTHSLVHEPETPPVRPKSMAVPESQTGTGRRVGGAPRSRTEEDLNNDGGSSGQVARALYAYLSSGENQLSFLEGDLISLMGERNKGWQFGENLRTRRSGWFPLAYTEVVLTAGDGDEDIDDECLRSLEDDVDDDDEREGGGGEDDRTSGSPGQPNRPSRRRNRSQGTLPHQRHHHRMSSVDTAVIGVANGSSGKSVGLLSPTSGSSAINPAIASTNANRPSAPKPPPPPPIVSANPNSFGDTILQRVTGHDKIRLATTSTASEAGSGAPNPPLPPNYSHSHQTFQSRGPVRTLSRPPHAMHPHVPPPPPPPPPPGHAPSAFSSLPPFTSFSSPFSASSTSSSSSSSSTTSSHSQRTPPTNTPFGKLRSNAAGTPVAVPVVPGTVGIGNASLHSSNDSGFSNEGLPPPQPEADYSDDDSPRNSAATHETPGNLSSVVRGWLLYKSALELWEDVNNQAMEEELKETNQKDIVAATLGRQGGGGALQQLHRRTSFSADHLLSSQDGMNSQYENNKKGNGKTGSLVKRTLSFWKLRPTLSRKRNSNKDSKQITPSTFQEPEPKITPESQLWRHDSIIKLTAMPLDDKLKMSRNGNETMKPQLKESKSQSSIASSAVTEGTVRHVRSDVETFSWIAVDGYMTQSKKMEIAETGEKSIAERISSNSRKDKYLNDIESDDSNKTHTNGNGREVAYKANQQGRRKHPPLPPPPPPPLPSPPPLPKGHPTLDLKVKDNDRKGKEGEVKEVRTNVKGSLRIATSSKNTTQYLSIQRYGERIHSRLYRPERGSRFDQKSEASGNMCGPWGNVFAAVRLRRTKTNDRSAPLIS</sequence>
<organism evidence="6 7">
    <name type="scientific">Ladona fulva</name>
    <name type="common">Scarce chaser dragonfly</name>
    <name type="synonym">Libellula fulva</name>
    <dbReference type="NCBI Taxonomy" id="123851"/>
    <lineage>
        <taxon>Eukaryota</taxon>
        <taxon>Metazoa</taxon>
        <taxon>Ecdysozoa</taxon>
        <taxon>Arthropoda</taxon>
        <taxon>Hexapoda</taxon>
        <taxon>Insecta</taxon>
        <taxon>Pterygota</taxon>
        <taxon>Palaeoptera</taxon>
        <taxon>Odonata</taxon>
        <taxon>Epiprocta</taxon>
        <taxon>Anisoptera</taxon>
        <taxon>Libelluloidea</taxon>
        <taxon>Libellulidae</taxon>
        <taxon>Ladona</taxon>
    </lineage>
</organism>
<evidence type="ECO:0000256" key="3">
    <source>
        <dbReference type="SAM" id="MobiDB-lite"/>
    </source>
</evidence>
<name>A0A8K0K045_LADFU</name>
<dbReference type="PANTHER" id="PTHR14206:SF7">
    <property type="entry name" value="INSULIN RECEPTOR SUBSTRATE 53 KDA, ISOFORM A"/>
    <property type="match status" value="1"/>
</dbReference>
<dbReference type="GO" id="GO:0005654">
    <property type="term" value="C:nucleoplasm"/>
    <property type="evidence" value="ECO:0007669"/>
    <property type="project" value="TreeGrafter"/>
</dbReference>
<feature type="compositionally biased region" description="Polar residues" evidence="3">
    <location>
        <begin position="867"/>
        <end position="877"/>
    </location>
</feature>
<feature type="region of interest" description="Disordered" evidence="3">
    <location>
        <begin position="494"/>
        <end position="547"/>
    </location>
</feature>
<feature type="region of interest" description="Disordered" evidence="3">
    <location>
        <begin position="867"/>
        <end position="887"/>
    </location>
</feature>
<reference evidence="6" key="1">
    <citation type="submission" date="2013-04" db="EMBL/GenBank/DDBJ databases">
        <authorList>
            <person name="Qu J."/>
            <person name="Murali S.C."/>
            <person name="Bandaranaike D."/>
            <person name="Bellair M."/>
            <person name="Blankenburg K."/>
            <person name="Chao H."/>
            <person name="Dinh H."/>
            <person name="Doddapaneni H."/>
            <person name="Downs B."/>
            <person name="Dugan-Rocha S."/>
            <person name="Elkadiri S."/>
            <person name="Gnanaolivu R.D."/>
            <person name="Hernandez B."/>
            <person name="Javaid M."/>
            <person name="Jayaseelan J.C."/>
            <person name="Lee S."/>
            <person name="Li M."/>
            <person name="Ming W."/>
            <person name="Munidasa M."/>
            <person name="Muniz J."/>
            <person name="Nguyen L."/>
            <person name="Ongeri F."/>
            <person name="Osuji N."/>
            <person name="Pu L.-L."/>
            <person name="Puazo M."/>
            <person name="Qu C."/>
            <person name="Quiroz J."/>
            <person name="Raj R."/>
            <person name="Weissenberger G."/>
            <person name="Xin Y."/>
            <person name="Zou X."/>
            <person name="Han Y."/>
            <person name="Richards S."/>
            <person name="Worley K."/>
            <person name="Muzny D."/>
            <person name="Gibbs R."/>
        </authorList>
    </citation>
    <scope>NUCLEOTIDE SEQUENCE</scope>
    <source>
        <strain evidence="6">Sampled in the wild</strain>
    </source>
</reference>
<feature type="compositionally biased region" description="Polar residues" evidence="3">
    <location>
        <begin position="645"/>
        <end position="654"/>
    </location>
</feature>
<dbReference type="CDD" id="cd11779">
    <property type="entry name" value="SH3_Irsp53_BAIAP2L"/>
    <property type="match status" value="1"/>
</dbReference>
<feature type="domain" description="IMD" evidence="5">
    <location>
        <begin position="105"/>
        <end position="269"/>
    </location>
</feature>
<accession>A0A8K0K045</accession>
<dbReference type="GO" id="GO:0005829">
    <property type="term" value="C:cytosol"/>
    <property type="evidence" value="ECO:0007669"/>
    <property type="project" value="TreeGrafter"/>
</dbReference>
<feature type="compositionally biased region" description="Basic and acidic residues" evidence="3">
    <location>
        <begin position="506"/>
        <end position="515"/>
    </location>
</feature>
<dbReference type="Pfam" id="PF00018">
    <property type="entry name" value="SH3_1"/>
    <property type="match status" value="1"/>
</dbReference>
<feature type="region of interest" description="Disordered" evidence="3">
    <location>
        <begin position="564"/>
        <end position="798"/>
    </location>
</feature>
<feature type="compositionally biased region" description="Polar residues" evidence="3">
    <location>
        <begin position="564"/>
        <end position="583"/>
    </location>
</feature>
<dbReference type="AlphaFoldDB" id="A0A8K0K045"/>
<feature type="compositionally biased region" description="Low complexity" evidence="3">
    <location>
        <begin position="163"/>
        <end position="172"/>
    </location>
</feature>
<dbReference type="InterPro" id="IPR027267">
    <property type="entry name" value="AH/BAR_dom_sf"/>
</dbReference>
<feature type="non-terminal residue" evidence="6">
    <location>
        <position position="1"/>
    </location>
</feature>
<feature type="compositionally biased region" description="Basic and acidic residues" evidence="3">
    <location>
        <begin position="924"/>
        <end position="935"/>
    </location>
</feature>
<evidence type="ECO:0000256" key="1">
    <source>
        <dbReference type="ARBA" id="ARBA00022443"/>
    </source>
</evidence>
<dbReference type="SMART" id="SM00326">
    <property type="entry name" value="SH3"/>
    <property type="match status" value="1"/>
</dbReference>
<feature type="compositionally biased region" description="Pro residues" evidence="3">
    <location>
        <begin position="671"/>
        <end position="684"/>
    </location>
</feature>
<evidence type="ECO:0000259" key="4">
    <source>
        <dbReference type="PROSITE" id="PS50002"/>
    </source>
</evidence>
<feature type="region of interest" description="Disordered" evidence="3">
    <location>
        <begin position="327"/>
        <end position="348"/>
    </location>
</feature>
<feature type="region of interest" description="Disordered" evidence="3">
    <location>
        <begin position="279"/>
        <end position="298"/>
    </location>
</feature>
<feature type="compositionally biased region" description="Basic and acidic residues" evidence="3">
    <location>
        <begin position="1088"/>
        <end position="1105"/>
    </location>
</feature>
<feature type="compositionally biased region" description="Pro residues" evidence="3">
    <location>
        <begin position="590"/>
        <end position="599"/>
    </location>
</feature>
<feature type="compositionally biased region" description="Polar residues" evidence="3">
    <location>
        <begin position="720"/>
        <end position="730"/>
    </location>
</feature>
<dbReference type="InterPro" id="IPR036028">
    <property type="entry name" value="SH3-like_dom_sf"/>
</dbReference>
<dbReference type="GO" id="GO:0007009">
    <property type="term" value="P:plasma membrane organization"/>
    <property type="evidence" value="ECO:0007669"/>
    <property type="project" value="InterPro"/>
</dbReference>
<dbReference type="PANTHER" id="PTHR14206">
    <property type="entry name" value="BRAIN-SPECIFIC ANGIOGENESIS INHIBITOR 1-ASSOCIATED PROTEIN 2"/>
    <property type="match status" value="1"/>
</dbReference>
<dbReference type="SUPFAM" id="SSF50044">
    <property type="entry name" value="SH3-domain"/>
    <property type="match status" value="1"/>
</dbReference>
<feature type="compositionally biased region" description="Polar residues" evidence="3">
    <location>
        <begin position="283"/>
        <end position="293"/>
    </location>
</feature>
<dbReference type="OrthoDB" id="3800937at2759"/>
<evidence type="ECO:0008006" key="8">
    <source>
        <dbReference type="Google" id="ProtNLM"/>
    </source>
</evidence>
<dbReference type="PROSITE" id="PS51338">
    <property type="entry name" value="IMD"/>
    <property type="match status" value="1"/>
</dbReference>
<feature type="region of interest" description="Disordered" evidence="3">
    <location>
        <begin position="1021"/>
        <end position="1105"/>
    </location>
</feature>
<feature type="region of interest" description="Disordered" evidence="3">
    <location>
        <begin position="372"/>
        <end position="419"/>
    </location>
</feature>
<proteinExistence type="predicted"/>
<feature type="compositionally biased region" description="Low complexity" evidence="3">
    <location>
        <begin position="685"/>
        <end position="719"/>
    </location>
</feature>
<comment type="caution">
    <text evidence="6">The sequence shown here is derived from an EMBL/GenBank/DDBJ whole genome shotgun (WGS) entry which is preliminary data.</text>
</comment>
<dbReference type="GO" id="GO:0030838">
    <property type="term" value="P:positive regulation of actin filament polymerization"/>
    <property type="evidence" value="ECO:0007669"/>
    <property type="project" value="TreeGrafter"/>
</dbReference>
<reference evidence="6" key="2">
    <citation type="submission" date="2017-10" db="EMBL/GenBank/DDBJ databases">
        <title>Ladona fulva Genome sequencing and assembly.</title>
        <authorList>
            <person name="Murali S."/>
            <person name="Richards S."/>
            <person name="Bandaranaike D."/>
            <person name="Bellair M."/>
            <person name="Blankenburg K."/>
            <person name="Chao H."/>
            <person name="Dinh H."/>
            <person name="Doddapaneni H."/>
            <person name="Dugan-Rocha S."/>
            <person name="Elkadiri S."/>
            <person name="Gnanaolivu R."/>
            <person name="Hernandez B."/>
            <person name="Skinner E."/>
            <person name="Javaid M."/>
            <person name="Lee S."/>
            <person name="Li M."/>
            <person name="Ming W."/>
            <person name="Munidasa M."/>
            <person name="Muniz J."/>
            <person name="Nguyen L."/>
            <person name="Hughes D."/>
            <person name="Osuji N."/>
            <person name="Pu L.-L."/>
            <person name="Puazo M."/>
            <person name="Qu C."/>
            <person name="Quiroz J."/>
            <person name="Raj R."/>
            <person name="Weissenberger G."/>
            <person name="Xin Y."/>
            <person name="Zou X."/>
            <person name="Han Y."/>
            <person name="Worley K."/>
            <person name="Muzny D."/>
            <person name="Gibbs R."/>
        </authorList>
    </citation>
    <scope>NUCLEOTIDE SEQUENCE</scope>
    <source>
        <strain evidence="6">Sampled in the wild</strain>
    </source>
</reference>
<feature type="compositionally biased region" description="Pro residues" evidence="3">
    <location>
        <begin position="1068"/>
        <end position="1085"/>
    </location>
</feature>
<dbReference type="PROSITE" id="PS50002">
    <property type="entry name" value="SH3"/>
    <property type="match status" value="1"/>
</dbReference>
<evidence type="ECO:0000313" key="6">
    <source>
        <dbReference type="EMBL" id="KAG8223483.1"/>
    </source>
</evidence>
<dbReference type="SUPFAM" id="SSF103657">
    <property type="entry name" value="BAR/IMD domain-like"/>
    <property type="match status" value="1"/>
</dbReference>
<feature type="region of interest" description="Disordered" evidence="3">
    <location>
        <begin position="901"/>
        <end position="935"/>
    </location>
</feature>
<dbReference type="Gene3D" id="2.30.30.40">
    <property type="entry name" value="SH3 Domains"/>
    <property type="match status" value="1"/>
</dbReference>
<dbReference type="InterPro" id="IPR013606">
    <property type="entry name" value="I-BAR_dom"/>
</dbReference>
<dbReference type="FunFam" id="2.30.30.40:FF:000188">
    <property type="entry name" value="Insulin receptor tyrosine kinase substrate"/>
    <property type="match status" value="1"/>
</dbReference>
<feature type="compositionally biased region" description="Polar residues" evidence="3">
    <location>
        <begin position="758"/>
        <end position="768"/>
    </location>
</feature>
<protein>
    <recommendedName>
        <fullName evidence="8">Brain-specific angiogenesis inhibitor 1-associated protein 2-like protein 1</fullName>
    </recommendedName>
</protein>
<feature type="compositionally biased region" description="Polar residues" evidence="3">
    <location>
        <begin position="788"/>
        <end position="798"/>
    </location>
</feature>
<dbReference type="Pfam" id="PF08397">
    <property type="entry name" value="IMD"/>
    <property type="match status" value="1"/>
</dbReference>
<keyword evidence="1 2" id="KW-0728">SH3 domain</keyword>
<feature type="compositionally biased region" description="Low complexity" evidence="3">
    <location>
        <begin position="738"/>
        <end position="751"/>
    </location>
</feature>
<dbReference type="Proteomes" id="UP000792457">
    <property type="component" value="Unassembled WGS sequence"/>
</dbReference>
<dbReference type="GO" id="GO:0051764">
    <property type="term" value="P:actin crosslink formation"/>
    <property type="evidence" value="ECO:0007669"/>
    <property type="project" value="TreeGrafter"/>
</dbReference>
<feature type="region of interest" description="Disordered" evidence="3">
    <location>
        <begin position="951"/>
        <end position="984"/>
    </location>
</feature>
<evidence type="ECO:0000313" key="7">
    <source>
        <dbReference type="Proteomes" id="UP000792457"/>
    </source>
</evidence>
<keyword evidence="7" id="KW-1185">Reference proteome</keyword>
<gene>
    <name evidence="6" type="ORF">J437_LFUL001977</name>
</gene>
<evidence type="ECO:0000256" key="2">
    <source>
        <dbReference type="PROSITE-ProRule" id="PRU00192"/>
    </source>
</evidence>
<dbReference type="InterPro" id="IPR001452">
    <property type="entry name" value="SH3_domain"/>
</dbReference>
<evidence type="ECO:0000259" key="5">
    <source>
        <dbReference type="PROSITE" id="PS51338"/>
    </source>
</evidence>